<evidence type="ECO:0000256" key="1">
    <source>
        <dbReference type="SAM" id="Coils"/>
    </source>
</evidence>
<dbReference type="AlphaFoldDB" id="A0AAD2K6G2"/>
<comment type="caution">
    <text evidence="3">The sequence shown here is derived from an EMBL/GenBank/DDBJ whole genome shotgun (WGS) entry which is preliminary data.</text>
</comment>
<reference evidence="3" key="1">
    <citation type="submission" date="2023-11" db="EMBL/GenBank/DDBJ databases">
        <authorList>
            <person name="De Vega J J."/>
            <person name="De Vega J J."/>
        </authorList>
    </citation>
    <scope>NUCLEOTIDE SEQUENCE</scope>
</reference>
<name>A0AAD2K6G2_9AGAR</name>
<proteinExistence type="predicted"/>
<protein>
    <submittedName>
        <fullName evidence="3">Uncharacterized protein</fullName>
    </submittedName>
</protein>
<feature type="region of interest" description="Disordered" evidence="2">
    <location>
        <begin position="304"/>
        <end position="337"/>
    </location>
</feature>
<feature type="compositionally biased region" description="Polar residues" evidence="2">
    <location>
        <begin position="138"/>
        <end position="156"/>
    </location>
</feature>
<organism evidence="3 4">
    <name type="scientific">Mycena citricolor</name>
    <dbReference type="NCBI Taxonomy" id="2018698"/>
    <lineage>
        <taxon>Eukaryota</taxon>
        <taxon>Fungi</taxon>
        <taxon>Dikarya</taxon>
        <taxon>Basidiomycota</taxon>
        <taxon>Agaricomycotina</taxon>
        <taxon>Agaricomycetes</taxon>
        <taxon>Agaricomycetidae</taxon>
        <taxon>Agaricales</taxon>
        <taxon>Marasmiineae</taxon>
        <taxon>Mycenaceae</taxon>
        <taxon>Mycena</taxon>
    </lineage>
</organism>
<dbReference type="Proteomes" id="UP001295794">
    <property type="component" value="Unassembled WGS sequence"/>
</dbReference>
<accession>A0AAD2K6G2</accession>
<sequence>MLDTLSRVVKVERSTTEALNLRRIFGLTCGEIRGLHNSDFIEFADAAAARRALALNADGVRVLNVASQPCLIDQYRVVNPSAFNLDVSSISNTRSNTLVSTTGFNPTSDIEISAPSGLHCSPPSRHLLHSLKTCDSPISQSMTSPPAIVSSSSEHGASTRPIEMPGPSIQSRVISMRLCGETISLDLKTLTGEPASVIELLRMTSSDRGNWMTVGAYYRHIAHPEASRSVLSAMLEVFEQPDTSTHDLNPVFLLLSGCEMDLNKAARRKGNAAKADEHLKNAQNWLQRVYGTFSQSLLIGPSLGEKTEPVSIPTAPRSLSRSRNTSPGLPSRPTSDSRIFEREMQLLQERHAQDVAEIAGMRSLKRKLEDIVETERLVRRRLQRDLDNICKERDRARRLENSAIEQLAKEAEFRRRAEERVAEERQLREQVERSMEARFLRQSTHIPDLQSRT</sequence>
<feature type="compositionally biased region" description="Polar residues" evidence="2">
    <location>
        <begin position="317"/>
        <end position="337"/>
    </location>
</feature>
<keyword evidence="1" id="KW-0175">Coiled coil</keyword>
<dbReference type="EMBL" id="CAVNYO010000444">
    <property type="protein sequence ID" value="CAK5281755.1"/>
    <property type="molecule type" value="Genomic_DNA"/>
</dbReference>
<feature type="region of interest" description="Disordered" evidence="2">
    <location>
        <begin position="138"/>
        <end position="166"/>
    </location>
</feature>
<keyword evidence="4" id="KW-1185">Reference proteome</keyword>
<feature type="coiled-coil region" evidence="1">
    <location>
        <begin position="379"/>
        <end position="434"/>
    </location>
</feature>
<evidence type="ECO:0000313" key="3">
    <source>
        <dbReference type="EMBL" id="CAK5281755.1"/>
    </source>
</evidence>
<gene>
    <name evidence="3" type="ORF">MYCIT1_LOCUS33001</name>
</gene>
<evidence type="ECO:0000313" key="4">
    <source>
        <dbReference type="Proteomes" id="UP001295794"/>
    </source>
</evidence>
<evidence type="ECO:0000256" key="2">
    <source>
        <dbReference type="SAM" id="MobiDB-lite"/>
    </source>
</evidence>